<evidence type="ECO:0000313" key="3">
    <source>
        <dbReference type="Proteomes" id="UP000199492"/>
    </source>
</evidence>
<feature type="transmembrane region" description="Helical" evidence="1">
    <location>
        <begin position="49"/>
        <end position="70"/>
    </location>
</feature>
<feature type="transmembrane region" description="Helical" evidence="1">
    <location>
        <begin position="145"/>
        <end position="163"/>
    </location>
</feature>
<evidence type="ECO:0000313" key="2">
    <source>
        <dbReference type="EMBL" id="SDI45655.1"/>
    </source>
</evidence>
<feature type="transmembrane region" description="Helical" evidence="1">
    <location>
        <begin position="77"/>
        <end position="100"/>
    </location>
</feature>
<reference evidence="3" key="1">
    <citation type="submission" date="2016-10" db="EMBL/GenBank/DDBJ databases">
        <authorList>
            <person name="Varghese N."/>
            <person name="Submissions S."/>
        </authorList>
    </citation>
    <scope>NUCLEOTIDE SEQUENCE [LARGE SCALE GENOMIC DNA]</scope>
    <source>
        <strain evidence="3">DSM 15363</strain>
    </source>
</reference>
<dbReference type="Proteomes" id="UP000199492">
    <property type="component" value="Unassembled WGS sequence"/>
</dbReference>
<keyword evidence="1" id="KW-1133">Transmembrane helix</keyword>
<proteinExistence type="predicted"/>
<keyword evidence="1" id="KW-0472">Membrane</keyword>
<gene>
    <name evidence="2" type="ORF">SAMN04489796_11177</name>
</gene>
<feature type="transmembrane region" description="Helical" evidence="1">
    <location>
        <begin position="106"/>
        <end position="125"/>
    </location>
</feature>
<dbReference type="AlphaFoldDB" id="A0A1G8KQA7"/>
<protein>
    <submittedName>
        <fullName evidence="2">Uncharacterized protein</fullName>
    </submittedName>
</protein>
<feature type="transmembrane region" description="Helical" evidence="1">
    <location>
        <begin position="7"/>
        <end position="29"/>
    </location>
</feature>
<accession>A0A1G8KQA7</accession>
<organism evidence="2 3">
    <name type="scientific">Winogradskyella thalassocola</name>
    <dbReference type="NCBI Taxonomy" id="262004"/>
    <lineage>
        <taxon>Bacteria</taxon>
        <taxon>Pseudomonadati</taxon>
        <taxon>Bacteroidota</taxon>
        <taxon>Flavobacteriia</taxon>
        <taxon>Flavobacteriales</taxon>
        <taxon>Flavobacteriaceae</taxon>
        <taxon>Winogradskyella</taxon>
    </lineage>
</organism>
<keyword evidence="3" id="KW-1185">Reference proteome</keyword>
<name>A0A1G8KQA7_9FLAO</name>
<dbReference type="STRING" id="262004.SAMN04489796_11177"/>
<keyword evidence="1" id="KW-0812">Transmembrane</keyword>
<dbReference type="EMBL" id="FNCZ01000011">
    <property type="protein sequence ID" value="SDI45655.1"/>
    <property type="molecule type" value="Genomic_DNA"/>
</dbReference>
<evidence type="ECO:0000256" key="1">
    <source>
        <dbReference type="SAM" id="Phobius"/>
    </source>
</evidence>
<sequence>MKKLKQVYVVYAIILLIFVLYLTANIYRLVNIHDLNGLSYSLKSIYRTISIYGIFKLFLVFLIPVIAIFYKNRFSWILILTYFYFLFCRIITNLLFDLTFNDVLDVYMVIFIAFLVLPMLSIYLLNSTPTFKSVYGLEKKSLSTYNLMAFILGCGLSLLVYISQNNLYFSSFF</sequence>